<dbReference type="NCBIfam" id="TIGR01869">
    <property type="entry name" value="casC_Cse4"/>
    <property type="match status" value="1"/>
</dbReference>
<comment type="caution">
    <text evidence="1">The sequence shown here is derived from an EMBL/GenBank/DDBJ whole genome shotgun (WGS) entry which is preliminary data.</text>
</comment>
<dbReference type="RefSeq" id="WP_110038942.1">
    <property type="nucleotide sequence ID" value="NZ_QGTL01000006.1"/>
</dbReference>
<reference evidence="1 2" key="1">
    <citation type="submission" date="2018-05" db="EMBL/GenBank/DDBJ databases">
        <title>Genomic Encyclopedia of Type Strains, Phase IV (KMG-IV): sequencing the most valuable type-strain genomes for metagenomic binning, comparative biology and taxonomic classification.</title>
        <authorList>
            <person name="Goeker M."/>
        </authorList>
    </citation>
    <scope>NUCLEOTIDE SEQUENCE [LARGE SCALE GENOMIC DNA]</scope>
    <source>
        <strain evidence="1 2">DSM 44717</strain>
    </source>
</reference>
<evidence type="ECO:0000313" key="2">
    <source>
        <dbReference type="Proteomes" id="UP000246410"/>
    </source>
</evidence>
<protein>
    <submittedName>
        <fullName evidence="1">CRISPR-associated Cse4 family protein</fullName>
    </submittedName>
</protein>
<dbReference type="Proteomes" id="UP000246410">
    <property type="component" value="Unassembled WGS sequence"/>
</dbReference>
<accession>A0A317NH41</accession>
<dbReference type="InterPro" id="IPR010148">
    <property type="entry name" value="CRISPR-assoc_prot_CT1975"/>
</dbReference>
<dbReference type="Pfam" id="PF09344">
    <property type="entry name" value="Cas_CT1975"/>
    <property type="match status" value="1"/>
</dbReference>
<dbReference type="AlphaFoldDB" id="A0A317NH41"/>
<proteinExistence type="predicted"/>
<gene>
    <name evidence="1" type="ORF">DFR69_106320</name>
</gene>
<evidence type="ECO:0000313" key="1">
    <source>
        <dbReference type="EMBL" id="PWV74509.1"/>
    </source>
</evidence>
<sequence>MTSTQAPRFLDIHLLQTVPYSNLNRDDLGSPKQLVYGGVERTRVSSQAWKRVTRHAVERATGTYAVRTRRVAKEVSRRLQARGWSRDLADAAGVQVLRSAVKDAKKDGLAVEANGSTSVLLYLPTDALDALAALAEKHRPEIEKQAAAKKATAALPTADVAAILSSRNGSIHLLGRMLAELPDGEVDGAVQVAHAFTTHGTELEIDFFTAVDDVPSETRGSGHMNSAEFSAGVFYRYANIDLEGLSTNLAGDAPLARDLTGAFLTAFATTVPTGKQTSTAAQTLPELVHVAVRSDRPVSLAAAFEAPVRAGGRGWAEPSRKRLSEYATRLSRMWTADTVCWSGFATVDDADFAGLGSRVESVTELLAAAATVAYPGSSA</sequence>
<dbReference type="EMBL" id="QGTL01000006">
    <property type="protein sequence ID" value="PWV74509.1"/>
    <property type="molecule type" value="Genomic_DNA"/>
</dbReference>
<keyword evidence="2" id="KW-1185">Reference proteome</keyword>
<organism evidence="1 2">
    <name type="scientific">Nocardia neocaledoniensis</name>
    <dbReference type="NCBI Taxonomy" id="236511"/>
    <lineage>
        <taxon>Bacteria</taxon>
        <taxon>Bacillati</taxon>
        <taxon>Actinomycetota</taxon>
        <taxon>Actinomycetes</taxon>
        <taxon>Mycobacteriales</taxon>
        <taxon>Nocardiaceae</taxon>
        <taxon>Nocardia</taxon>
    </lineage>
</organism>
<name>A0A317NH41_9NOCA</name>